<dbReference type="Proteomes" id="UP000637632">
    <property type="component" value="Unassembled WGS sequence"/>
</dbReference>
<name>A0ABR6XH62_9BURK</name>
<dbReference type="PANTHER" id="PTHR30160:SF15">
    <property type="entry name" value="GLYCOSYLTRANSFERASE HI_0523-RELATED"/>
    <property type="match status" value="1"/>
</dbReference>
<dbReference type="PANTHER" id="PTHR30160">
    <property type="entry name" value="TETRAACYLDISACCHARIDE 4'-KINASE-RELATED"/>
    <property type="match status" value="1"/>
</dbReference>
<organism evidence="3 4">
    <name type="scientific">Undibacterium aquatile</name>
    <dbReference type="NCBI Taxonomy" id="1537398"/>
    <lineage>
        <taxon>Bacteria</taxon>
        <taxon>Pseudomonadati</taxon>
        <taxon>Pseudomonadota</taxon>
        <taxon>Betaproteobacteria</taxon>
        <taxon>Burkholderiales</taxon>
        <taxon>Oxalobacteraceae</taxon>
        <taxon>Undibacterium</taxon>
    </lineage>
</organism>
<dbReference type="SUPFAM" id="SSF53756">
    <property type="entry name" value="UDP-Glycosyltransferase/glycogen phosphorylase"/>
    <property type="match status" value="1"/>
</dbReference>
<dbReference type="InterPro" id="IPR051199">
    <property type="entry name" value="LPS_LOS_Heptosyltrfase"/>
</dbReference>
<gene>
    <name evidence="3" type="ORF">H8K26_11610</name>
</gene>
<comment type="caution">
    <text evidence="3">The sequence shown here is derived from an EMBL/GenBank/DDBJ whole genome shotgun (WGS) entry which is preliminary data.</text>
</comment>
<evidence type="ECO:0000256" key="2">
    <source>
        <dbReference type="ARBA" id="ARBA00022679"/>
    </source>
</evidence>
<evidence type="ECO:0000313" key="3">
    <source>
        <dbReference type="EMBL" id="MBC3812093.1"/>
    </source>
</evidence>
<dbReference type="RefSeq" id="WP_190479649.1">
    <property type="nucleotide sequence ID" value="NZ_JACOFT010000003.1"/>
</dbReference>
<dbReference type="Gene3D" id="3.40.50.2000">
    <property type="entry name" value="Glycogen Phosphorylase B"/>
    <property type="match status" value="1"/>
</dbReference>
<dbReference type="Pfam" id="PF01075">
    <property type="entry name" value="Glyco_transf_9"/>
    <property type="match status" value="1"/>
</dbReference>
<keyword evidence="2" id="KW-0808">Transferase</keyword>
<dbReference type="InterPro" id="IPR002201">
    <property type="entry name" value="Glyco_trans_9"/>
</dbReference>
<reference evidence="3 4" key="1">
    <citation type="submission" date="2020-08" db="EMBL/GenBank/DDBJ databases">
        <title>Novel species isolated from subtropical streams in China.</title>
        <authorList>
            <person name="Lu H."/>
        </authorList>
    </citation>
    <scope>NUCLEOTIDE SEQUENCE [LARGE SCALE GENOMIC DNA]</scope>
    <source>
        <strain evidence="3 4">CCTCC AB 2015119</strain>
    </source>
</reference>
<protein>
    <submittedName>
        <fullName evidence="3">Glycosyltransferase family 9 protein</fullName>
    </submittedName>
</protein>
<keyword evidence="1" id="KW-0328">Glycosyltransferase</keyword>
<dbReference type="EMBL" id="JACOFT010000003">
    <property type="protein sequence ID" value="MBC3812093.1"/>
    <property type="molecule type" value="Genomic_DNA"/>
</dbReference>
<proteinExistence type="predicted"/>
<evidence type="ECO:0000313" key="4">
    <source>
        <dbReference type="Proteomes" id="UP000637632"/>
    </source>
</evidence>
<keyword evidence="4" id="KW-1185">Reference proteome</keyword>
<sequence>MSTQQIPADLLKKTKKILFVAPLAIGDFSYLQNSFKAFSQAYPHIEMHLWVDELRRTRDERQWPFLEKYALYDWVSDCDLFSKVYRRTYNPALLAESIQEAKNEEYPIVVSLSILRPQHYASLARKLSPQGYIAGIKQPISLLKLHHLFTYKKLDATILENRFQGQQVHISTIYADWFNQAFGIESKEEDLFPYVNIPKQWLQQARLQLEKWGFDKTKCKVVFINPFAKINKRCWPLAKVAELIKAMQAMKAWRGACFVVSAPPEKLAQTQATLKEYNLKNTQFFSAQENFFQLPAMLSWCDLIISVETAVMHLANAVHVPVIALMRQKNPEWAPLDQIHSKVITSTHRHDWVDAISVDNVIEQLSHCVKPEIQEEALAF</sequence>
<accession>A0ABR6XH62</accession>
<evidence type="ECO:0000256" key="1">
    <source>
        <dbReference type="ARBA" id="ARBA00022676"/>
    </source>
</evidence>